<evidence type="ECO:0000259" key="2">
    <source>
        <dbReference type="Pfam" id="PF00171"/>
    </source>
</evidence>
<keyword evidence="4" id="KW-1185">Reference proteome</keyword>
<dbReference type="EMBL" id="BMMK01000001">
    <property type="protein sequence ID" value="GGM33795.1"/>
    <property type="molecule type" value="Genomic_DNA"/>
</dbReference>
<dbReference type="Gene3D" id="3.40.605.10">
    <property type="entry name" value="Aldehyde Dehydrogenase, Chain A, domain 1"/>
    <property type="match status" value="1"/>
</dbReference>
<evidence type="ECO:0000256" key="1">
    <source>
        <dbReference type="ARBA" id="ARBA00023002"/>
    </source>
</evidence>
<dbReference type="InterPro" id="IPR016161">
    <property type="entry name" value="Ald_DH/histidinol_DH"/>
</dbReference>
<organism evidence="3 4">
    <name type="scientific">Longimycelium tulufanense</name>
    <dbReference type="NCBI Taxonomy" id="907463"/>
    <lineage>
        <taxon>Bacteria</taxon>
        <taxon>Bacillati</taxon>
        <taxon>Actinomycetota</taxon>
        <taxon>Actinomycetes</taxon>
        <taxon>Pseudonocardiales</taxon>
        <taxon>Pseudonocardiaceae</taxon>
        <taxon>Longimycelium</taxon>
    </lineage>
</organism>
<dbReference type="InterPro" id="IPR015590">
    <property type="entry name" value="Aldehyde_DH_dom"/>
</dbReference>
<dbReference type="InterPro" id="IPR016163">
    <property type="entry name" value="Ald_DH_C"/>
</dbReference>
<dbReference type="Proteomes" id="UP000637578">
    <property type="component" value="Unassembled WGS sequence"/>
</dbReference>
<comment type="caution">
    <text evidence="3">The sequence shown here is derived from an EMBL/GenBank/DDBJ whole genome shotgun (WGS) entry which is preliminary data.</text>
</comment>
<dbReference type="Gene3D" id="3.40.309.10">
    <property type="entry name" value="Aldehyde Dehydrogenase, Chain A, domain 2"/>
    <property type="match status" value="1"/>
</dbReference>
<dbReference type="Pfam" id="PF00171">
    <property type="entry name" value="Aldedh"/>
    <property type="match status" value="1"/>
</dbReference>
<dbReference type="SUPFAM" id="SSF53720">
    <property type="entry name" value="ALDH-like"/>
    <property type="match status" value="1"/>
</dbReference>
<proteinExistence type="predicted"/>
<accession>A0A8J3FS63</accession>
<feature type="domain" description="Aldehyde dehydrogenase" evidence="2">
    <location>
        <begin position="52"/>
        <end position="399"/>
    </location>
</feature>
<dbReference type="RefSeq" id="WP_189052837.1">
    <property type="nucleotide sequence ID" value="NZ_BMMK01000001.1"/>
</dbReference>
<gene>
    <name evidence="3" type="ORF">GCM10012275_01490</name>
</gene>
<keyword evidence="1" id="KW-0560">Oxidoreductase</keyword>
<evidence type="ECO:0000313" key="4">
    <source>
        <dbReference type="Proteomes" id="UP000637578"/>
    </source>
</evidence>
<evidence type="ECO:0000313" key="3">
    <source>
        <dbReference type="EMBL" id="GGM33795.1"/>
    </source>
</evidence>
<dbReference type="AlphaFoldDB" id="A0A8J3FS63"/>
<name>A0A8J3FS63_9PSEU</name>
<sequence length="463" mass="49374">MTTVTAPPELVHVDALGPNGAFRARNRITVNDVAGDPTVELSLVPRLFVRRSLAALHAAGTMPADERAAALARAGRIFVDDAVDGLPFDRYVYLVSRISGMPISVVREAAQGIGRAAVETYRAAYCARPTAAVTDWRDPRTHRGAAVWTRRGDVFAVHAAGNHPGVHTLWLEALALGYRVAVRPSQREPLTPHRLILALRAAGFGEDQVVLLPTDHDVADDIIDGADLAMVYGGDAVVNKYGHSARVLPQGPGRSKILVTGDAWRDHLDMIVESVSSRGATACVNTTAVLVEGDPAPLAEALADRLATMPSLPPEDEKAALPVHPVASARALEQFLLARADGATAWLGGDGVVEELGDGSAVLRPAVHQVDRADAPQIGVELPFPCVWVAPWSYEDGIAPLRNTLVLTAVTDDAALVDRLLQEPTITNVYLGDTPTVFLEPGIPHDAYLGEFLMRTKAVARTV</sequence>
<dbReference type="GO" id="GO:0016620">
    <property type="term" value="F:oxidoreductase activity, acting on the aldehyde or oxo group of donors, NAD or NADP as acceptor"/>
    <property type="evidence" value="ECO:0007669"/>
    <property type="project" value="InterPro"/>
</dbReference>
<dbReference type="InterPro" id="IPR016162">
    <property type="entry name" value="Ald_DH_N"/>
</dbReference>
<reference evidence="3" key="2">
    <citation type="submission" date="2020-09" db="EMBL/GenBank/DDBJ databases">
        <authorList>
            <person name="Sun Q."/>
            <person name="Zhou Y."/>
        </authorList>
    </citation>
    <scope>NUCLEOTIDE SEQUENCE</scope>
    <source>
        <strain evidence="3">CGMCC 4.5737</strain>
    </source>
</reference>
<protein>
    <submittedName>
        <fullName evidence="3">Aldehyde dehydrogenase</fullName>
    </submittedName>
</protein>
<reference evidence="3" key="1">
    <citation type="journal article" date="2014" name="Int. J. Syst. Evol. Microbiol.">
        <title>Complete genome sequence of Corynebacterium casei LMG S-19264T (=DSM 44701T), isolated from a smear-ripened cheese.</title>
        <authorList>
            <consortium name="US DOE Joint Genome Institute (JGI-PGF)"/>
            <person name="Walter F."/>
            <person name="Albersmeier A."/>
            <person name="Kalinowski J."/>
            <person name="Ruckert C."/>
        </authorList>
    </citation>
    <scope>NUCLEOTIDE SEQUENCE</scope>
    <source>
        <strain evidence="3">CGMCC 4.5737</strain>
    </source>
</reference>